<dbReference type="PANTHER" id="PTHR40078">
    <property type="entry name" value="INTEGRAL MEMBRANE PROTEIN-RELATED"/>
    <property type="match status" value="1"/>
</dbReference>
<name>A0ABU2K1M8_9ACTN</name>
<comment type="caution">
    <text evidence="2">The sequence shown here is derived from an EMBL/GenBank/DDBJ whole genome shotgun (WGS) entry which is preliminary data.</text>
</comment>
<dbReference type="InterPro" id="IPR038750">
    <property type="entry name" value="YczE/YyaS-like"/>
</dbReference>
<sequence length="174" mass="18828">MGSQNMHYWRRSFWALVGVAVLGFGSAVLRVAQVGVDPYTAANIGISNTIGLDLGTYQLISNAVLLIPVFFFGRAYIGIGSIINMVMTGYFIQWFSALLSPLIPSEPTRLVQTVMFLIGITLFAAGASMYMTAALGNAPYDAIAPIIVDHTHLPYRVVRVAQDLAFVGLALAFH</sequence>
<evidence type="ECO:0008006" key="4">
    <source>
        <dbReference type="Google" id="ProtNLM"/>
    </source>
</evidence>
<dbReference type="Proteomes" id="UP001183410">
    <property type="component" value="Unassembled WGS sequence"/>
</dbReference>
<dbReference type="RefSeq" id="WP_311670977.1">
    <property type="nucleotide sequence ID" value="NZ_JAVREO010000072.1"/>
</dbReference>
<dbReference type="Pfam" id="PF19700">
    <property type="entry name" value="DUF6198"/>
    <property type="match status" value="1"/>
</dbReference>
<feature type="transmembrane region" description="Helical" evidence="1">
    <location>
        <begin position="110"/>
        <end position="130"/>
    </location>
</feature>
<keyword evidence="1" id="KW-0472">Membrane</keyword>
<evidence type="ECO:0000313" key="3">
    <source>
        <dbReference type="Proteomes" id="UP001183410"/>
    </source>
</evidence>
<proteinExistence type="predicted"/>
<protein>
    <recommendedName>
        <fullName evidence="4">Integral membrane protein</fullName>
    </recommendedName>
</protein>
<keyword evidence="1" id="KW-0812">Transmembrane</keyword>
<evidence type="ECO:0000313" key="2">
    <source>
        <dbReference type="EMBL" id="MDT0270921.1"/>
    </source>
</evidence>
<evidence type="ECO:0000256" key="1">
    <source>
        <dbReference type="SAM" id="Phobius"/>
    </source>
</evidence>
<reference evidence="3" key="1">
    <citation type="submission" date="2023-07" db="EMBL/GenBank/DDBJ databases">
        <title>30 novel species of actinomycetes from the DSMZ collection.</title>
        <authorList>
            <person name="Nouioui I."/>
        </authorList>
    </citation>
    <scope>NUCLEOTIDE SEQUENCE [LARGE SCALE GENOMIC DNA]</scope>
    <source>
        <strain evidence="3">DSM 44915</strain>
    </source>
</reference>
<gene>
    <name evidence="2" type="ORF">RM844_32100</name>
</gene>
<keyword evidence="1" id="KW-1133">Transmembrane helix</keyword>
<dbReference type="PANTHER" id="PTHR40078:SF1">
    <property type="entry name" value="INTEGRAL MEMBRANE PROTEIN"/>
    <property type="match status" value="1"/>
</dbReference>
<feature type="transmembrane region" description="Helical" evidence="1">
    <location>
        <begin position="85"/>
        <end position="104"/>
    </location>
</feature>
<dbReference type="EMBL" id="JAVREO010000072">
    <property type="protein sequence ID" value="MDT0270921.1"/>
    <property type="molecule type" value="Genomic_DNA"/>
</dbReference>
<feature type="non-terminal residue" evidence="2">
    <location>
        <position position="174"/>
    </location>
</feature>
<feature type="transmembrane region" description="Helical" evidence="1">
    <location>
        <begin position="56"/>
        <end position="73"/>
    </location>
</feature>
<accession>A0ABU2K1M8</accession>
<organism evidence="2 3">
    <name type="scientific">Streptomyces chisholmiae</name>
    <dbReference type="NCBI Taxonomy" id="3075540"/>
    <lineage>
        <taxon>Bacteria</taxon>
        <taxon>Bacillati</taxon>
        <taxon>Actinomycetota</taxon>
        <taxon>Actinomycetes</taxon>
        <taxon>Kitasatosporales</taxon>
        <taxon>Streptomycetaceae</taxon>
        <taxon>Streptomyces</taxon>
    </lineage>
</organism>
<keyword evidence="3" id="KW-1185">Reference proteome</keyword>